<keyword evidence="1" id="KW-0732">Signal</keyword>
<dbReference type="OrthoDB" id="116648at2"/>
<dbReference type="Proteomes" id="UP000199024">
    <property type="component" value="Unassembled WGS sequence"/>
</dbReference>
<evidence type="ECO:0000313" key="2">
    <source>
        <dbReference type="EMBL" id="SFS10302.1"/>
    </source>
</evidence>
<evidence type="ECO:0008006" key="4">
    <source>
        <dbReference type="Google" id="ProtNLM"/>
    </source>
</evidence>
<evidence type="ECO:0000256" key="1">
    <source>
        <dbReference type="SAM" id="SignalP"/>
    </source>
</evidence>
<dbReference type="AlphaFoldDB" id="A0A1I6M441"/>
<gene>
    <name evidence="2" type="ORF">SAMN05421771_1774</name>
</gene>
<accession>A0A1I6M441</accession>
<dbReference type="RefSeq" id="WP_089838521.1">
    <property type="nucleotide sequence ID" value="NZ_FOZL01000001.1"/>
</dbReference>
<evidence type="ECO:0000313" key="3">
    <source>
        <dbReference type="Proteomes" id="UP000199024"/>
    </source>
</evidence>
<organism evidence="2 3">
    <name type="scientific">Granulicella pectinivorans</name>
    <dbReference type="NCBI Taxonomy" id="474950"/>
    <lineage>
        <taxon>Bacteria</taxon>
        <taxon>Pseudomonadati</taxon>
        <taxon>Acidobacteriota</taxon>
        <taxon>Terriglobia</taxon>
        <taxon>Terriglobales</taxon>
        <taxon>Acidobacteriaceae</taxon>
        <taxon>Granulicella</taxon>
    </lineage>
</organism>
<dbReference type="EMBL" id="FOZL01000001">
    <property type="protein sequence ID" value="SFS10302.1"/>
    <property type="molecule type" value="Genomic_DNA"/>
</dbReference>
<protein>
    <recommendedName>
        <fullName evidence="4">Outer membrane protein beta-barrel domain-containing protein</fullName>
    </recommendedName>
</protein>
<reference evidence="2 3" key="1">
    <citation type="submission" date="2016-10" db="EMBL/GenBank/DDBJ databases">
        <authorList>
            <person name="de Groot N.N."/>
        </authorList>
    </citation>
    <scope>NUCLEOTIDE SEQUENCE [LARGE SCALE GENOMIC DNA]</scope>
    <source>
        <strain evidence="2 3">DSM 21001</strain>
    </source>
</reference>
<name>A0A1I6M441_9BACT</name>
<feature type="signal peptide" evidence="1">
    <location>
        <begin position="1"/>
        <end position="22"/>
    </location>
</feature>
<feature type="chain" id="PRO_5011482334" description="Outer membrane protein beta-barrel domain-containing protein" evidence="1">
    <location>
        <begin position="23"/>
        <end position="194"/>
    </location>
</feature>
<proteinExistence type="predicted"/>
<keyword evidence="3" id="KW-1185">Reference proteome</keyword>
<sequence length="194" mass="20713">MKLRLPVVFCLALALFTVGAHAQIGLYLNPQAIRISNSKADSGPFAFLRDGVTSRMFYGVNFGGYYGFYHPAAADVAVELRDTIVHGSDASLNNFSLGLRVAPRRTLAVFKPYASVAVGAASSKPPTSSVHRTKATVNGYVGVDYPATKFLDIRVVEVGYGTASLINSGNFNGPAAFPNSRLLSFSSGLVFRIK</sequence>